<dbReference type="InterPro" id="IPR036322">
    <property type="entry name" value="WD40_repeat_dom_sf"/>
</dbReference>
<dbReference type="PROSITE" id="PS50082">
    <property type="entry name" value="WD_REPEATS_2"/>
    <property type="match status" value="2"/>
</dbReference>
<feature type="repeat" description="WD" evidence="3">
    <location>
        <begin position="504"/>
        <end position="535"/>
    </location>
</feature>
<comment type="caution">
    <text evidence="5">The sequence shown here is derived from an EMBL/GenBank/DDBJ whole genome shotgun (WGS) entry which is preliminary data.</text>
</comment>
<protein>
    <submittedName>
        <fullName evidence="5">WD40 repeat domain-containing protein</fullName>
    </submittedName>
</protein>
<accession>A0A9P3GHE1</accession>
<dbReference type="PROSITE" id="PS50294">
    <property type="entry name" value="WD_REPEATS_REGION"/>
    <property type="match status" value="1"/>
</dbReference>
<feature type="region of interest" description="Disordered" evidence="4">
    <location>
        <begin position="294"/>
        <end position="314"/>
    </location>
</feature>
<dbReference type="AlphaFoldDB" id="A0A9P3GHE1"/>
<reference evidence="5 6" key="1">
    <citation type="submission" date="2021-08" db="EMBL/GenBank/DDBJ databases">
        <title>Draft Genome Sequence of Phanerochaete sordida strain YK-624.</title>
        <authorList>
            <person name="Mori T."/>
            <person name="Dohra H."/>
            <person name="Suzuki T."/>
            <person name="Kawagishi H."/>
            <person name="Hirai H."/>
        </authorList>
    </citation>
    <scope>NUCLEOTIDE SEQUENCE [LARGE SCALE GENOMIC DNA]</scope>
    <source>
        <strain evidence="5 6">YK-624</strain>
    </source>
</reference>
<evidence type="ECO:0000256" key="1">
    <source>
        <dbReference type="ARBA" id="ARBA00022574"/>
    </source>
</evidence>
<dbReference type="SMART" id="SM00320">
    <property type="entry name" value="WD40"/>
    <property type="match status" value="7"/>
</dbReference>
<gene>
    <name evidence="5" type="ORF">PsYK624_105030</name>
</gene>
<dbReference type="Pfam" id="PF00400">
    <property type="entry name" value="WD40"/>
    <property type="match status" value="1"/>
</dbReference>
<evidence type="ECO:0000313" key="6">
    <source>
        <dbReference type="Proteomes" id="UP000703269"/>
    </source>
</evidence>
<keyword evidence="1 3" id="KW-0853">WD repeat</keyword>
<dbReference type="InterPro" id="IPR015943">
    <property type="entry name" value="WD40/YVTN_repeat-like_dom_sf"/>
</dbReference>
<dbReference type="Gene3D" id="2.130.10.10">
    <property type="entry name" value="YVTN repeat-like/Quinoprotein amine dehydrogenase"/>
    <property type="match status" value="2"/>
</dbReference>
<keyword evidence="2" id="KW-0677">Repeat</keyword>
<dbReference type="PANTHER" id="PTHR19848">
    <property type="entry name" value="WD40 REPEAT PROTEIN"/>
    <property type="match status" value="1"/>
</dbReference>
<dbReference type="PANTHER" id="PTHR19848:SF8">
    <property type="entry name" value="F-BOX AND WD REPEAT DOMAIN CONTAINING 7"/>
    <property type="match status" value="1"/>
</dbReference>
<evidence type="ECO:0000256" key="4">
    <source>
        <dbReference type="SAM" id="MobiDB-lite"/>
    </source>
</evidence>
<feature type="repeat" description="WD" evidence="3">
    <location>
        <begin position="550"/>
        <end position="586"/>
    </location>
</feature>
<evidence type="ECO:0000313" key="5">
    <source>
        <dbReference type="EMBL" id="GJE94334.1"/>
    </source>
</evidence>
<sequence>MFELYRLPSAPDPSSPYFVYPTSLFSLDLGYALWYPEPHESGQPQIGDVGYIRDGAFIRLFNINAARPEHKVVFWGDDAFEPEDPPSKNTFRLDKRQQSINRGHFPSHGVRQKEMGGSLSLAFSEAAAALSAGYSCKEAYGAVLVLDSQGRSEKVFESRPLTEYMARQHEQWCAYVRDVLKQRIDDEEIVLIGGWVRTSADWATMAFSKQAKKHSASLKGQGGGLLGLEIFGSRMRAQSGPSAHREGSKYPRAKHGGADAAFDEDQSIFLTRYKIKRRFGVVKMLVAGAGYHTLPRDSRDDDDGDGVHDSVGGDMMEQDDGLRWLEYKAVIDPLDILLDYILEVSGADIAVGSDRDLASMIGHNPSPMDFASHLRRTKPDVHVENNRGIVSIPDFIFREQYTKFHYPHVPYRGRYRRIQTLAVGSPKPKIMPVMFSDEISPFTSLPAKLCCHQFEYGPSKAPEHPPSTFALSLDGTILACTSNLHGRVVAWSLRDGLVTHIFAKDGLPGQFTSIAISPQNSSIVTGSTDNAADIWVLSKGAFDYRPVGRLVGHWTPVQHVTFTTDGSRIVTAAQNSSVMFWHANSGFPLCHYALHQPIDELLHSANGSRLAVRMRRSVALFNVTPGESITLLATLDAGSAPHAEVRGIAFSPQGDRLLVLSLDEQGSPGRIYDTKSCTSAVTLEPFGEVLSATFSPDGEHFLTVSQHSAIMLWYARDGTIVTEYRLDMPATAAAFSPNGRFIAAAGGLEEGNIRAWERSGQLVIDYKSDMGEFNYIRFLPDSDNLLTVSTQQAARLWNIGDALRLL</sequence>
<dbReference type="SUPFAM" id="SSF50978">
    <property type="entry name" value="WD40 repeat-like"/>
    <property type="match status" value="1"/>
</dbReference>
<feature type="region of interest" description="Disordered" evidence="4">
    <location>
        <begin position="238"/>
        <end position="257"/>
    </location>
</feature>
<dbReference type="OrthoDB" id="2627610at2759"/>
<dbReference type="EMBL" id="BPQB01000039">
    <property type="protein sequence ID" value="GJE94334.1"/>
    <property type="molecule type" value="Genomic_DNA"/>
</dbReference>
<dbReference type="InterPro" id="IPR001680">
    <property type="entry name" value="WD40_rpt"/>
</dbReference>
<keyword evidence="6" id="KW-1185">Reference proteome</keyword>
<organism evidence="5 6">
    <name type="scientific">Phanerochaete sordida</name>
    <dbReference type="NCBI Taxonomy" id="48140"/>
    <lineage>
        <taxon>Eukaryota</taxon>
        <taxon>Fungi</taxon>
        <taxon>Dikarya</taxon>
        <taxon>Basidiomycota</taxon>
        <taxon>Agaricomycotina</taxon>
        <taxon>Agaricomycetes</taxon>
        <taxon>Polyporales</taxon>
        <taxon>Phanerochaetaceae</taxon>
        <taxon>Phanerochaete</taxon>
    </lineage>
</organism>
<dbReference type="Proteomes" id="UP000703269">
    <property type="component" value="Unassembled WGS sequence"/>
</dbReference>
<evidence type="ECO:0000256" key="3">
    <source>
        <dbReference type="PROSITE-ProRule" id="PRU00221"/>
    </source>
</evidence>
<name>A0A9P3GHE1_9APHY</name>
<evidence type="ECO:0000256" key="2">
    <source>
        <dbReference type="ARBA" id="ARBA00022737"/>
    </source>
</evidence>
<proteinExistence type="predicted"/>